<dbReference type="PANTHER" id="PTHR47636">
    <property type="entry name" value="TRANSCRIPTIONAL REGULATORY PROTEIN RCO1"/>
    <property type="match status" value="1"/>
</dbReference>
<dbReference type="InterPro" id="IPR036005">
    <property type="entry name" value="Creatinase/aminopeptidase-like"/>
</dbReference>
<name>A0A6A6JCH7_WESOR</name>
<evidence type="ECO:0000256" key="5">
    <source>
        <dbReference type="PROSITE-ProRule" id="PRU00146"/>
    </source>
</evidence>
<dbReference type="InterPro" id="IPR005135">
    <property type="entry name" value="Endo/exonuclease/phosphatase"/>
</dbReference>
<organism evidence="8 9">
    <name type="scientific">Westerdykella ornata</name>
    <dbReference type="NCBI Taxonomy" id="318751"/>
    <lineage>
        <taxon>Eukaryota</taxon>
        <taxon>Fungi</taxon>
        <taxon>Dikarya</taxon>
        <taxon>Ascomycota</taxon>
        <taxon>Pezizomycotina</taxon>
        <taxon>Dothideomycetes</taxon>
        <taxon>Pleosporomycetidae</taxon>
        <taxon>Pleosporales</taxon>
        <taxon>Sporormiaceae</taxon>
        <taxon>Westerdykella</taxon>
    </lineage>
</organism>
<dbReference type="InterPro" id="IPR001965">
    <property type="entry name" value="Znf_PHD"/>
</dbReference>
<dbReference type="PROSITE" id="PS50016">
    <property type="entry name" value="ZF_PHD_2"/>
    <property type="match status" value="1"/>
</dbReference>
<comment type="similarity">
    <text evidence="1">Belongs to the peptidase M24 family.</text>
</comment>
<feature type="domain" description="PHD-type" evidence="7">
    <location>
        <begin position="1354"/>
        <end position="1401"/>
    </location>
</feature>
<feature type="compositionally biased region" description="Low complexity" evidence="6">
    <location>
        <begin position="1278"/>
        <end position="1294"/>
    </location>
</feature>
<feature type="compositionally biased region" description="Polar residues" evidence="6">
    <location>
        <begin position="995"/>
        <end position="1021"/>
    </location>
</feature>
<dbReference type="GO" id="GO:0032221">
    <property type="term" value="C:Rpd3S complex"/>
    <property type="evidence" value="ECO:0007669"/>
    <property type="project" value="TreeGrafter"/>
</dbReference>
<feature type="compositionally biased region" description="Basic and acidic residues" evidence="6">
    <location>
        <begin position="1201"/>
        <end position="1214"/>
    </location>
</feature>
<feature type="compositionally biased region" description="Basic residues" evidence="6">
    <location>
        <begin position="984"/>
        <end position="994"/>
    </location>
</feature>
<feature type="compositionally biased region" description="Polar residues" evidence="6">
    <location>
        <begin position="857"/>
        <end position="870"/>
    </location>
</feature>
<dbReference type="SUPFAM" id="SSF56219">
    <property type="entry name" value="DNase I-like"/>
    <property type="match status" value="1"/>
</dbReference>
<feature type="region of interest" description="Disordered" evidence="6">
    <location>
        <begin position="76"/>
        <end position="96"/>
    </location>
</feature>
<evidence type="ECO:0000313" key="9">
    <source>
        <dbReference type="Proteomes" id="UP000800097"/>
    </source>
</evidence>
<dbReference type="InterPro" id="IPR019787">
    <property type="entry name" value="Znf_PHD-finger"/>
</dbReference>
<accession>A0A6A6JCH7</accession>
<dbReference type="InterPro" id="IPR013083">
    <property type="entry name" value="Znf_RING/FYVE/PHD"/>
</dbReference>
<evidence type="ECO:0000256" key="4">
    <source>
        <dbReference type="ARBA" id="ARBA00022833"/>
    </source>
</evidence>
<feature type="region of interest" description="Disordered" evidence="6">
    <location>
        <begin position="756"/>
        <end position="886"/>
    </location>
</feature>
<dbReference type="PANTHER" id="PTHR47636:SF1">
    <property type="entry name" value="TRANSCRIPTIONAL REGULATORY PROTEIN RCO1"/>
    <property type="match status" value="1"/>
</dbReference>
<dbReference type="Gene3D" id="3.90.230.10">
    <property type="entry name" value="Creatinase/methionine aminopeptidase superfamily"/>
    <property type="match status" value="1"/>
</dbReference>
<dbReference type="PROSITE" id="PS01359">
    <property type="entry name" value="ZF_PHD_1"/>
    <property type="match status" value="1"/>
</dbReference>
<feature type="compositionally biased region" description="Acidic residues" evidence="6">
    <location>
        <begin position="628"/>
        <end position="640"/>
    </location>
</feature>
<dbReference type="Pfam" id="PF00628">
    <property type="entry name" value="PHD"/>
    <property type="match status" value="1"/>
</dbReference>
<evidence type="ECO:0000256" key="1">
    <source>
        <dbReference type="ARBA" id="ARBA00007319"/>
    </source>
</evidence>
<dbReference type="RefSeq" id="XP_033651463.1">
    <property type="nucleotide sequence ID" value="XM_033795862.1"/>
</dbReference>
<evidence type="ECO:0000256" key="2">
    <source>
        <dbReference type="ARBA" id="ARBA00022723"/>
    </source>
</evidence>
<feature type="compositionally biased region" description="Polar residues" evidence="6">
    <location>
        <begin position="1047"/>
        <end position="1057"/>
    </location>
</feature>
<dbReference type="EMBL" id="ML986506">
    <property type="protein sequence ID" value="KAF2273924.1"/>
    <property type="molecule type" value="Genomic_DNA"/>
</dbReference>
<proteinExistence type="inferred from homology"/>
<dbReference type="OrthoDB" id="5876363at2759"/>
<dbReference type="InterPro" id="IPR036390">
    <property type="entry name" value="WH_DNA-bd_sf"/>
</dbReference>
<feature type="compositionally biased region" description="Low complexity" evidence="6">
    <location>
        <begin position="76"/>
        <end position="85"/>
    </location>
</feature>
<gene>
    <name evidence="8" type="ORF">EI97DRAFT_382569</name>
</gene>
<keyword evidence="4" id="KW-0862">Zinc</keyword>
<dbReference type="Gene3D" id="1.10.10.10">
    <property type="entry name" value="Winged helix-like DNA-binding domain superfamily/Winged helix DNA-binding domain"/>
    <property type="match status" value="1"/>
</dbReference>
<dbReference type="SMART" id="SM00249">
    <property type="entry name" value="PHD"/>
    <property type="match status" value="2"/>
</dbReference>
<dbReference type="CDD" id="cd15534">
    <property type="entry name" value="PHD2_PHF12_Rco1"/>
    <property type="match status" value="1"/>
</dbReference>
<dbReference type="Gene3D" id="3.30.40.10">
    <property type="entry name" value="Zinc/RING finger domain, C3HC4 (zinc finger)"/>
    <property type="match status" value="2"/>
</dbReference>
<dbReference type="InterPro" id="IPR036388">
    <property type="entry name" value="WH-like_DNA-bd_sf"/>
</dbReference>
<keyword evidence="9" id="KW-1185">Reference proteome</keyword>
<dbReference type="GO" id="GO:0006357">
    <property type="term" value="P:regulation of transcription by RNA polymerase II"/>
    <property type="evidence" value="ECO:0007669"/>
    <property type="project" value="TreeGrafter"/>
</dbReference>
<evidence type="ECO:0000256" key="6">
    <source>
        <dbReference type="SAM" id="MobiDB-lite"/>
    </source>
</evidence>
<dbReference type="SUPFAM" id="SSF46785">
    <property type="entry name" value="Winged helix' DNA-binding domain"/>
    <property type="match status" value="1"/>
</dbReference>
<dbReference type="Gene3D" id="3.60.10.10">
    <property type="entry name" value="Endonuclease/exonuclease/phosphatase"/>
    <property type="match status" value="1"/>
</dbReference>
<feature type="region of interest" description="Disordered" evidence="6">
    <location>
        <begin position="969"/>
        <end position="1057"/>
    </location>
</feature>
<sequence length="1756" mass="192010">MKRDSAVPIPIRILSHNIRYATTKPGPGEEPWSQRKPLLLNELRYHTRHNPESFICLQEVLHEQLVDILDGLNRSTPVSTSTPTTQEWTSIGVGRTDGRQSGEYSPILFRPSVWNLTSFETIWLSETPNKAGSVGWDAALPRIVTVGAFEHRRTGRTVRGCCTHFDHQGVIARRESAALIVGKVKEWERDGEPVPVFLAGDLNSTPEQDPYRVLNEGESPVRDVRAHFADPRADYTLSNPDTLTKYKVAAGISEKVLKEVSGWCTEGANIVELCERGDKLLEEEISKVYKGKKVAKGIGHCTTVSPSSYITPYTPLKSDAEEAATTLKKGEAVKIQLGAQIDGFPAIVCDTILVGESGEVSGREADLMLATYYANELLLRLMLPPGLLASGDDEEQKKARARKPYTQSQITQMLEKVVHAYDCNLVESTTIWQFEHNEIEAKKKIILAPGEGVKGEGLPEVGEAWGVEMGVSLGSGKVKTLSNRATLHRRTAATYGLKRPTSRALLSEVVKKFGTFPFSLRQLDDEKAAKVGVVECVRGGVLRQYEVVGDKNNDPVARLFTTIAITKNGITRIAAPPALDVSKYKTDKKIEDEEILKLLEQPIGKTSTKNKNRKKKKKPAKKAAAGGGEEEEESSGDEEVSLNPPLSDHLFEKSSFLQTYNRQEFPTSTALIVAVLLLCFWSPGVAMPALRKSARKSRTSTPYATPTDLDSPPSDTRKDKQQSNLDGWIEPPPKKPVPSFEDHGFARHGVLETMAPLGVRPNAKMRQQARALTEPATRNGPSGRAGVDSGVEDAVSTPEATPARELERDDDGKEDDEENSMEAKTQEEDEDDDEEWRPAKSKAKAQVAKTPVRGKTPMQNKTPKQKTPIQNGIHRTPATGNSIKSQGLPPLIDDVAESAARQRMLIVINDAVARALADNRAFVGEALRRMHDESERDQGLRDVLIAVISQSATPEQYHTFRTYIKQAKRRIKHEAKARGDNKTHISRRPPKLHSARNSSPASSTPARGTRTASPTKSTGATASLDDAAGSTVLPSDPMDIDGDELSSALQTVPTSPVSEAVESHALATAPTLAKHSPSPNPTRMSSKSPTKQKEINGFSAVEQDADAGIATNAQSPAAETPESVVAAISDSDLSDVNEEIVQNGPPEPLRTNASTPAPAAAKKPPAIARVGKKSRASSAKPNGRQEKKQPPTPEELAEEAEILRRKEQLAEKQPVKLFVNPPVSETRFEDEMLETESLTESQIAVGPPMDSGKGRRAGKASHPALSLATGKRLREDTAGGSSSRPGSAASTRPSTPALGPPQKKLRLNNGNARIKRSPVKNRNGPIAGMSQSGGGSRQFGPDDNDPDSPQTESDDFCSACKGPGEFVCCDNCTRVFHFLCCDPPRLDPPEGSFLCHDCDAKQKRSENRGVDAPTPKYFVSLFKNLESTITRTFSLPLDIQNYFEGVYARDDGSYAEEVKKIPLSKNPYGYQKPDYIRTQDANNKMILCVQCGQSSGGKRQLIQCNFCDAFWHLDCCDPPLANPPPINLESTTRDAWKCPRHVDHDLRNGVLRQRSLSAFDDEDLDMTDAVPRVQVTRKIRKPKQAPVVDPTFSRGMRNDGLVEIINDSDDETDGEGNYIFGPEDAKSKVYRIPEKGIILDFLDKVKRERIEQRRAERKAARAAARAAAQRKASHQMFAVRPIEQQQAALHLAQLAKKESDIGLNEANVDALCLTLMAEAPADVVSAISNGGPGPLTEEKRAELLKLKELIDRALKG</sequence>
<dbReference type="CDD" id="cd15535">
    <property type="entry name" value="PHD1_Rco1"/>
    <property type="match status" value="1"/>
</dbReference>
<dbReference type="GO" id="GO:0008270">
    <property type="term" value="F:zinc ion binding"/>
    <property type="evidence" value="ECO:0007669"/>
    <property type="project" value="UniProtKB-KW"/>
</dbReference>
<keyword evidence="3 5" id="KW-0863">Zinc-finger</keyword>
<feature type="compositionally biased region" description="Basic and acidic residues" evidence="6">
    <location>
        <begin position="802"/>
        <end position="811"/>
    </location>
</feature>
<dbReference type="Proteomes" id="UP000800097">
    <property type="component" value="Unassembled WGS sequence"/>
</dbReference>
<feature type="region of interest" description="Disordered" evidence="6">
    <location>
        <begin position="1069"/>
        <end position="1091"/>
    </location>
</feature>
<dbReference type="FunFam" id="1.10.10.10:FF:000029">
    <property type="entry name" value="Proliferation-associated 2G4, a"/>
    <property type="match status" value="1"/>
</dbReference>
<feature type="region of interest" description="Disordered" evidence="6">
    <location>
        <begin position="606"/>
        <end position="645"/>
    </location>
</feature>
<dbReference type="GeneID" id="54549037"/>
<dbReference type="CDD" id="cd01089">
    <property type="entry name" value="PA2G4-like"/>
    <property type="match status" value="1"/>
</dbReference>
<evidence type="ECO:0000313" key="8">
    <source>
        <dbReference type="EMBL" id="KAF2273924.1"/>
    </source>
</evidence>
<evidence type="ECO:0000256" key="3">
    <source>
        <dbReference type="ARBA" id="ARBA00022771"/>
    </source>
</evidence>
<dbReference type="InterPro" id="IPR036691">
    <property type="entry name" value="Endo/exonu/phosph_ase_sf"/>
</dbReference>
<dbReference type="PROSITE" id="PS50890">
    <property type="entry name" value="PUA"/>
    <property type="match status" value="1"/>
</dbReference>
<dbReference type="SUPFAM" id="SSF57903">
    <property type="entry name" value="FYVE/PHD zinc finger"/>
    <property type="match status" value="2"/>
</dbReference>
<dbReference type="InterPro" id="IPR019786">
    <property type="entry name" value="Zinc_finger_PHD-type_CS"/>
</dbReference>
<dbReference type="GO" id="GO:0003824">
    <property type="term" value="F:catalytic activity"/>
    <property type="evidence" value="ECO:0007669"/>
    <property type="project" value="InterPro"/>
</dbReference>
<dbReference type="Pfam" id="PF03372">
    <property type="entry name" value="Exo_endo_phos"/>
    <property type="match status" value="1"/>
</dbReference>
<keyword evidence="2" id="KW-0479">Metal-binding</keyword>
<feature type="compositionally biased region" description="Low complexity" evidence="6">
    <location>
        <begin position="1156"/>
        <end position="1166"/>
    </location>
</feature>
<feature type="region of interest" description="Disordered" evidence="6">
    <location>
        <begin position="691"/>
        <end position="742"/>
    </location>
</feature>
<evidence type="ECO:0000259" key="7">
    <source>
        <dbReference type="PROSITE" id="PS50016"/>
    </source>
</evidence>
<dbReference type="FunFam" id="3.90.230.10:FF:000016">
    <property type="entry name" value="Putative curved dna-binding protein"/>
    <property type="match status" value="1"/>
</dbReference>
<feature type="compositionally biased region" description="Basic residues" evidence="6">
    <location>
        <begin position="608"/>
        <end position="621"/>
    </location>
</feature>
<dbReference type="InterPro" id="IPR052819">
    <property type="entry name" value="Chromatin_regulatory_protein"/>
</dbReference>
<protein>
    <recommendedName>
        <fullName evidence="7">PHD-type domain-containing protein</fullName>
    </recommendedName>
</protein>
<feature type="compositionally biased region" description="Basic and acidic residues" evidence="6">
    <location>
        <begin position="974"/>
        <end position="983"/>
    </location>
</feature>
<reference evidence="8" key="1">
    <citation type="journal article" date="2020" name="Stud. Mycol.">
        <title>101 Dothideomycetes genomes: a test case for predicting lifestyles and emergence of pathogens.</title>
        <authorList>
            <person name="Haridas S."/>
            <person name="Albert R."/>
            <person name="Binder M."/>
            <person name="Bloem J."/>
            <person name="Labutti K."/>
            <person name="Salamov A."/>
            <person name="Andreopoulos B."/>
            <person name="Baker S."/>
            <person name="Barry K."/>
            <person name="Bills G."/>
            <person name="Bluhm B."/>
            <person name="Cannon C."/>
            <person name="Castanera R."/>
            <person name="Culley D."/>
            <person name="Daum C."/>
            <person name="Ezra D."/>
            <person name="Gonzalez J."/>
            <person name="Henrissat B."/>
            <person name="Kuo A."/>
            <person name="Liang C."/>
            <person name="Lipzen A."/>
            <person name="Lutzoni F."/>
            <person name="Magnuson J."/>
            <person name="Mondo S."/>
            <person name="Nolan M."/>
            <person name="Ohm R."/>
            <person name="Pangilinan J."/>
            <person name="Park H.-J."/>
            <person name="Ramirez L."/>
            <person name="Alfaro M."/>
            <person name="Sun H."/>
            <person name="Tritt A."/>
            <person name="Yoshinaga Y."/>
            <person name="Zwiers L.-H."/>
            <person name="Turgeon B."/>
            <person name="Goodwin S."/>
            <person name="Spatafora J."/>
            <person name="Crous P."/>
            <person name="Grigoriev I."/>
        </authorList>
    </citation>
    <scope>NUCLEOTIDE SEQUENCE</scope>
    <source>
        <strain evidence="8">CBS 379.55</strain>
    </source>
</reference>
<dbReference type="SUPFAM" id="SSF55920">
    <property type="entry name" value="Creatinase/aminopeptidase"/>
    <property type="match status" value="1"/>
</dbReference>
<dbReference type="CDD" id="cd09083">
    <property type="entry name" value="EEP-1"/>
    <property type="match status" value="1"/>
</dbReference>
<dbReference type="InterPro" id="IPR011011">
    <property type="entry name" value="Znf_FYVE_PHD"/>
</dbReference>
<feature type="region of interest" description="Disordered" evidence="6">
    <location>
        <begin position="1108"/>
        <end position="1355"/>
    </location>
</feature>